<dbReference type="CDD" id="cd14014">
    <property type="entry name" value="STKc_PknB_like"/>
    <property type="match status" value="1"/>
</dbReference>
<dbReference type="GO" id="GO:0004674">
    <property type="term" value="F:protein serine/threonine kinase activity"/>
    <property type="evidence" value="ECO:0007669"/>
    <property type="project" value="UniProtKB-EC"/>
</dbReference>
<dbReference type="Gene3D" id="1.10.510.10">
    <property type="entry name" value="Transferase(Phosphotransferase) domain 1"/>
    <property type="match status" value="1"/>
</dbReference>
<feature type="domain" description="Protein kinase" evidence="8">
    <location>
        <begin position="136"/>
        <end position="399"/>
    </location>
</feature>
<evidence type="ECO:0000256" key="2">
    <source>
        <dbReference type="ARBA" id="ARBA00022741"/>
    </source>
</evidence>
<dbReference type="PROSITE" id="PS00107">
    <property type="entry name" value="PROTEIN_KINASE_ATP"/>
    <property type="match status" value="1"/>
</dbReference>
<accession>A0A518DL67</accession>
<name>A0A518DL67_9BACT</name>
<evidence type="ECO:0000256" key="1">
    <source>
        <dbReference type="ARBA" id="ARBA00022679"/>
    </source>
</evidence>
<sequence length="877" mass="96471">MDPSYDIAQLPAKCQARIEEICEGFELSWQGSEPQDLADTVQKIDGGLQTVLLRELLQIEQHYRSRSLGRPVTAEELQQSHAQLAEEIQREFLLDSDGRELPATAFLREGSPGKQQEASDDDSSLFPQLPATLDRYRILQPLGSGGMGCVFLAEDTMLERQVALKFPHRDTRRSAAQAARFLQEAKAAATLNHPHLCAVHDVGEAAGLPYLSMEYIDGEPLSDRLRSGRRLTQTESVQLIRKLASALQEAHDQGVVHRDIKPANVMINHRGAPVLTDFGLAQRNAPTDSRLTQNGDLLGTPAYMSPEQIDGDLERIGPATDIYSLGAIFYELLSGQRPFRGSTAAVLGSIMTTDPQPIATLQPSVDPALEAICQRMMARPIEERFASMQEVADALESWSDAAQPAPASPRDRRPMAMPLIGTLAAIALACGVLFLVRTPKATFRVEVKDPQVRVLVDDQNLALTDGSWEGKKKAGPHQLGVMIGDQQLKLGETTVIRLDGEQRQVRLAVSGIEVVGDRFEIARDGKTSAVVEVIWEPDSVAGTPPVPEENAVAAAEISPTPGDEPLTEIDPMLDIDLMRDDDPLSAAKDPRSAAELMATGDWEWRVIKKLSLGSNAFEYDADMSADRLTLVFSGARSGGHGNRDLWMATRPSPDAPWSKVTNLGPEVNTEHSEYEVRLTNDGLTLGFVRMGENWSARYFSTRETPLSSWSTAQALDEDSDLPFHDGYSRDGLSRMQTQLRGPGHGLDLQLFQRTAPGEPWTGSPEAGPLVNTAADEMRGVISNDCRLLFFVRRTRATSDEVATHRIFVATRADKNSPWSEPTLLDHEFPYATSDKHRLLPDEKSLLFASSRPRERGSGICLARLVRKQPRKESKPAE</sequence>
<keyword evidence="7" id="KW-1133">Transmembrane helix</keyword>
<feature type="binding site" evidence="5">
    <location>
        <position position="165"/>
    </location>
    <ligand>
        <name>ATP</name>
        <dbReference type="ChEBI" id="CHEBI:30616"/>
    </ligand>
</feature>
<dbReference type="Gene3D" id="3.30.200.20">
    <property type="entry name" value="Phosphorylase Kinase, domain 1"/>
    <property type="match status" value="1"/>
</dbReference>
<keyword evidence="7" id="KW-0812">Transmembrane</keyword>
<dbReference type="PANTHER" id="PTHR43289">
    <property type="entry name" value="MITOGEN-ACTIVATED PROTEIN KINASE KINASE KINASE 20-RELATED"/>
    <property type="match status" value="1"/>
</dbReference>
<evidence type="ECO:0000256" key="4">
    <source>
        <dbReference type="ARBA" id="ARBA00022840"/>
    </source>
</evidence>
<evidence type="ECO:0000313" key="10">
    <source>
        <dbReference type="Proteomes" id="UP000317648"/>
    </source>
</evidence>
<dbReference type="PROSITE" id="PS50011">
    <property type="entry name" value="PROTEIN_KINASE_DOM"/>
    <property type="match status" value="1"/>
</dbReference>
<dbReference type="OrthoDB" id="6111975at2"/>
<evidence type="ECO:0000256" key="3">
    <source>
        <dbReference type="ARBA" id="ARBA00022777"/>
    </source>
</evidence>
<keyword evidence="7" id="KW-0472">Membrane</keyword>
<dbReference type="SUPFAM" id="SSF56112">
    <property type="entry name" value="Protein kinase-like (PK-like)"/>
    <property type="match status" value="1"/>
</dbReference>
<dbReference type="Pfam" id="PF00069">
    <property type="entry name" value="Pkinase"/>
    <property type="match status" value="1"/>
</dbReference>
<reference evidence="9 10" key="1">
    <citation type="submission" date="2019-02" db="EMBL/GenBank/DDBJ databases">
        <title>Deep-cultivation of Planctomycetes and their phenomic and genomic characterization uncovers novel biology.</title>
        <authorList>
            <person name="Wiegand S."/>
            <person name="Jogler M."/>
            <person name="Boedeker C."/>
            <person name="Pinto D."/>
            <person name="Vollmers J."/>
            <person name="Rivas-Marin E."/>
            <person name="Kohn T."/>
            <person name="Peeters S.H."/>
            <person name="Heuer A."/>
            <person name="Rast P."/>
            <person name="Oberbeckmann S."/>
            <person name="Bunk B."/>
            <person name="Jeske O."/>
            <person name="Meyerdierks A."/>
            <person name="Storesund J.E."/>
            <person name="Kallscheuer N."/>
            <person name="Luecker S."/>
            <person name="Lage O.M."/>
            <person name="Pohl T."/>
            <person name="Merkel B.J."/>
            <person name="Hornburger P."/>
            <person name="Mueller R.-W."/>
            <person name="Bruemmer F."/>
            <person name="Labrenz M."/>
            <person name="Spormann A.M."/>
            <person name="Op den Camp H."/>
            <person name="Overmann J."/>
            <person name="Amann R."/>
            <person name="Jetten M.S.M."/>
            <person name="Mascher T."/>
            <person name="Medema M.H."/>
            <person name="Devos D.P."/>
            <person name="Kaster A.-K."/>
            <person name="Ovreas L."/>
            <person name="Rohde M."/>
            <person name="Galperin M.Y."/>
            <person name="Jogler C."/>
        </authorList>
    </citation>
    <scope>NUCLEOTIDE SEQUENCE [LARGE SCALE GENOMIC DNA]</scope>
    <source>
        <strain evidence="9 10">Pla85_3_4</strain>
    </source>
</reference>
<dbReference type="PANTHER" id="PTHR43289:SF6">
    <property type="entry name" value="SERINE_THREONINE-PROTEIN KINASE NEKL-3"/>
    <property type="match status" value="1"/>
</dbReference>
<dbReference type="AlphaFoldDB" id="A0A518DL67"/>
<evidence type="ECO:0000256" key="6">
    <source>
        <dbReference type="SAM" id="MobiDB-lite"/>
    </source>
</evidence>
<feature type="transmembrane region" description="Helical" evidence="7">
    <location>
        <begin position="415"/>
        <end position="436"/>
    </location>
</feature>
<dbReference type="InterPro" id="IPR011009">
    <property type="entry name" value="Kinase-like_dom_sf"/>
</dbReference>
<gene>
    <name evidence="9" type="primary">pknB_1</name>
    <name evidence="9" type="ORF">Pla8534_03180</name>
</gene>
<dbReference type="KEGG" id="lcre:Pla8534_03180"/>
<dbReference type="SMART" id="SM00220">
    <property type="entry name" value="S_TKc"/>
    <property type="match status" value="1"/>
</dbReference>
<keyword evidence="10" id="KW-1185">Reference proteome</keyword>
<feature type="region of interest" description="Disordered" evidence="6">
    <location>
        <begin position="107"/>
        <end position="126"/>
    </location>
</feature>
<keyword evidence="1 9" id="KW-0808">Transferase</keyword>
<evidence type="ECO:0000256" key="7">
    <source>
        <dbReference type="SAM" id="Phobius"/>
    </source>
</evidence>
<dbReference type="InterPro" id="IPR017441">
    <property type="entry name" value="Protein_kinase_ATP_BS"/>
</dbReference>
<keyword evidence="3 9" id="KW-0418">Kinase</keyword>
<evidence type="ECO:0000256" key="5">
    <source>
        <dbReference type="PROSITE-ProRule" id="PRU10141"/>
    </source>
</evidence>
<proteinExistence type="predicted"/>
<dbReference type="EMBL" id="CP036433">
    <property type="protein sequence ID" value="QDU92570.1"/>
    <property type="molecule type" value="Genomic_DNA"/>
</dbReference>
<dbReference type="RefSeq" id="WP_145048636.1">
    <property type="nucleotide sequence ID" value="NZ_CP036433.1"/>
</dbReference>
<dbReference type="EC" id="2.7.11.1" evidence="9"/>
<evidence type="ECO:0000313" key="9">
    <source>
        <dbReference type="EMBL" id="QDU92570.1"/>
    </source>
</evidence>
<evidence type="ECO:0000259" key="8">
    <source>
        <dbReference type="PROSITE" id="PS50011"/>
    </source>
</evidence>
<protein>
    <submittedName>
        <fullName evidence="9">Serine/threonine-protein kinase PknB</fullName>
        <ecNumber evidence="9">2.7.11.1</ecNumber>
    </submittedName>
</protein>
<organism evidence="9 10">
    <name type="scientific">Lignipirellula cremea</name>
    <dbReference type="NCBI Taxonomy" id="2528010"/>
    <lineage>
        <taxon>Bacteria</taxon>
        <taxon>Pseudomonadati</taxon>
        <taxon>Planctomycetota</taxon>
        <taxon>Planctomycetia</taxon>
        <taxon>Pirellulales</taxon>
        <taxon>Pirellulaceae</taxon>
        <taxon>Lignipirellula</taxon>
    </lineage>
</organism>
<dbReference type="Proteomes" id="UP000317648">
    <property type="component" value="Chromosome"/>
</dbReference>
<keyword evidence="4 5" id="KW-0067">ATP-binding</keyword>
<dbReference type="PROSITE" id="PS00108">
    <property type="entry name" value="PROTEIN_KINASE_ST"/>
    <property type="match status" value="1"/>
</dbReference>
<dbReference type="GO" id="GO:0005524">
    <property type="term" value="F:ATP binding"/>
    <property type="evidence" value="ECO:0007669"/>
    <property type="project" value="UniProtKB-UniRule"/>
</dbReference>
<dbReference type="InterPro" id="IPR000719">
    <property type="entry name" value="Prot_kinase_dom"/>
</dbReference>
<dbReference type="InterPro" id="IPR008271">
    <property type="entry name" value="Ser/Thr_kinase_AS"/>
</dbReference>
<keyword evidence="2 5" id="KW-0547">Nucleotide-binding</keyword>